<evidence type="ECO:0000259" key="1">
    <source>
        <dbReference type="PROSITE" id="PS51819"/>
    </source>
</evidence>
<evidence type="ECO:0000313" key="3">
    <source>
        <dbReference type="Proteomes" id="UP000219412"/>
    </source>
</evidence>
<dbReference type="InterPro" id="IPR004360">
    <property type="entry name" value="Glyas_Fos-R_dOase_dom"/>
</dbReference>
<dbReference type="OrthoDB" id="9796521at2"/>
<organism evidence="2 3">
    <name type="scientific">Salinicoccus kekensis</name>
    <dbReference type="NCBI Taxonomy" id="714307"/>
    <lineage>
        <taxon>Bacteria</taxon>
        <taxon>Bacillati</taxon>
        <taxon>Bacillota</taxon>
        <taxon>Bacilli</taxon>
        <taxon>Bacillales</taxon>
        <taxon>Staphylococcaceae</taxon>
        <taxon>Salinicoccus</taxon>
    </lineage>
</organism>
<dbReference type="RefSeq" id="WP_097038539.1">
    <property type="nucleotide sequence ID" value="NZ_OBQF01000001.1"/>
</dbReference>
<dbReference type="AlphaFoldDB" id="A0A285U8Q7"/>
<dbReference type="PANTHER" id="PTHR36503:SF1">
    <property type="entry name" value="BLR2520 PROTEIN"/>
    <property type="match status" value="1"/>
</dbReference>
<dbReference type="Gene3D" id="3.10.180.10">
    <property type="entry name" value="2,3-Dihydroxybiphenyl 1,2-Dioxygenase, domain 1"/>
    <property type="match status" value="1"/>
</dbReference>
<dbReference type="Proteomes" id="UP000219412">
    <property type="component" value="Unassembled WGS sequence"/>
</dbReference>
<dbReference type="PANTHER" id="PTHR36503">
    <property type="entry name" value="BLR2520 PROTEIN"/>
    <property type="match status" value="1"/>
</dbReference>
<protein>
    <recommendedName>
        <fullName evidence="1">VOC domain-containing protein</fullName>
    </recommendedName>
</protein>
<gene>
    <name evidence="2" type="ORF">SAMN05878391_0367</name>
</gene>
<reference evidence="3" key="1">
    <citation type="submission" date="2017-08" db="EMBL/GenBank/DDBJ databases">
        <authorList>
            <person name="Varghese N."/>
            <person name="Submissions S."/>
        </authorList>
    </citation>
    <scope>NUCLEOTIDE SEQUENCE [LARGE SCALE GENOMIC DNA]</scope>
    <source>
        <strain evidence="3">DSM 23173</strain>
    </source>
</reference>
<dbReference type="SUPFAM" id="SSF54593">
    <property type="entry name" value="Glyoxalase/Bleomycin resistance protein/Dihydroxybiphenyl dioxygenase"/>
    <property type="match status" value="1"/>
</dbReference>
<dbReference type="PROSITE" id="PS51819">
    <property type="entry name" value="VOC"/>
    <property type="match status" value="1"/>
</dbReference>
<dbReference type="InterPro" id="IPR037523">
    <property type="entry name" value="VOC_core"/>
</dbReference>
<accession>A0A285U8Q7</accession>
<dbReference type="EMBL" id="OBQF01000001">
    <property type="protein sequence ID" value="SOC38300.1"/>
    <property type="molecule type" value="Genomic_DNA"/>
</dbReference>
<proteinExistence type="predicted"/>
<feature type="domain" description="VOC" evidence="1">
    <location>
        <begin position="3"/>
        <end position="130"/>
    </location>
</feature>
<evidence type="ECO:0000313" key="2">
    <source>
        <dbReference type="EMBL" id="SOC38300.1"/>
    </source>
</evidence>
<sequence length="143" mass="16090">MDRINLITIGVRDLSASVEFYRNLGLEPSVMGHEAEIEIVFFRMKGSKLALYPIEKLAAETGHESGFVKGKFNGVTLAFNAKSEKEVDRILKDVTNFGGEVIREAAPTEWGGYGGYFTDLDGYYWEVAYGSDWEFDENDMLLI</sequence>
<dbReference type="Pfam" id="PF00903">
    <property type="entry name" value="Glyoxalase"/>
    <property type="match status" value="1"/>
</dbReference>
<name>A0A285U8Q7_9STAP</name>
<keyword evidence="3" id="KW-1185">Reference proteome</keyword>
<dbReference type="InterPro" id="IPR029068">
    <property type="entry name" value="Glyas_Bleomycin-R_OHBP_Dase"/>
</dbReference>